<dbReference type="InterPro" id="IPR006839">
    <property type="entry name" value="DarP"/>
</dbReference>
<sequence>MTECKSLGNSKEEAIPNISKSQQKKELSDLRDIAQQLINLPERKIRLLGVEEITHAVLEAKKITKTNAKKRQVQYIAKLIHKSEPQLIEEFKDLFNHRSTKKRQQRIERWRHGLLTDKGETFSTIVTNHPNINRQYLQQLVRKAALEKHSEQIGSTYKKLFQFLKEIDSH</sequence>
<reference evidence="6 7" key="1">
    <citation type="submission" date="2019-02" db="EMBL/GenBank/DDBJ databases">
        <title>Prokaryotic population dynamics and viral predation in marine succession experiment using metagenomics: the confinement effect.</title>
        <authorList>
            <person name="Haro-Moreno J.M."/>
            <person name="Rodriguez-Valera F."/>
            <person name="Lopez-Perez M."/>
        </authorList>
    </citation>
    <scope>NUCLEOTIDE SEQUENCE [LARGE SCALE GENOMIC DNA]</scope>
    <source>
        <strain evidence="6">MED-G157</strain>
    </source>
</reference>
<dbReference type="NCBIfam" id="NF003593">
    <property type="entry name" value="PRK05255.1-1"/>
    <property type="match status" value="1"/>
</dbReference>
<feature type="region of interest" description="Disordered" evidence="5">
    <location>
        <begin position="1"/>
        <end position="23"/>
    </location>
</feature>
<evidence type="ECO:0000256" key="2">
    <source>
        <dbReference type="ARBA" id="ARBA00022517"/>
    </source>
</evidence>
<evidence type="ECO:0000256" key="5">
    <source>
        <dbReference type="SAM" id="MobiDB-lite"/>
    </source>
</evidence>
<keyword evidence="3" id="KW-0699">rRNA-binding</keyword>
<gene>
    <name evidence="6" type="ORF">EVA68_01410</name>
</gene>
<dbReference type="AlphaFoldDB" id="A0A520S4Y4"/>
<dbReference type="PANTHER" id="PTHR38101:SF1">
    <property type="entry name" value="UPF0307 PROTEIN YJGA"/>
    <property type="match status" value="1"/>
</dbReference>
<keyword evidence="1" id="KW-0963">Cytoplasm</keyword>
<evidence type="ECO:0000313" key="6">
    <source>
        <dbReference type="EMBL" id="RZO77533.1"/>
    </source>
</evidence>
<evidence type="ECO:0000256" key="3">
    <source>
        <dbReference type="ARBA" id="ARBA00022730"/>
    </source>
</evidence>
<dbReference type="GO" id="GO:0019843">
    <property type="term" value="F:rRNA binding"/>
    <property type="evidence" value="ECO:0007669"/>
    <property type="project" value="UniProtKB-KW"/>
</dbReference>
<dbReference type="Proteomes" id="UP000316199">
    <property type="component" value="Unassembled WGS sequence"/>
</dbReference>
<organism evidence="6 7">
    <name type="scientific">OM182 bacterium</name>
    <dbReference type="NCBI Taxonomy" id="2510334"/>
    <lineage>
        <taxon>Bacteria</taxon>
        <taxon>Pseudomonadati</taxon>
        <taxon>Pseudomonadota</taxon>
        <taxon>Gammaproteobacteria</taxon>
        <taxon>OMG group</taxon>
        <taxon>OM182 clade</taxon>
    </lineage>
</organism>
<evidence type="ECO:0000256" key="1">
    <source>
        <dbReference type="ARBA" id="ARBA00022490"/>
    </source>
</evidence>
<dbReference type="InterPro" id="IPR023153">
    <property type="entry name" value="DarP_sf"/>
</dbReference>
<name>A0A520S4Y4_9GAMM</name>
<evidence type="ECO:0000256" key="4">
    <source>
        <dbReference type="ARBA" id="ARBA00022884"/>
    </source>
</evidence>
<keyword evidence="4" id="KW-0694">RNA-binding</keyword>
<dbReference type="GO" id="GO:0042254">
    <property type="term" value="P:ribosome biogenesis"/>
    <property type="evidence" value="ECO:0007669"/>
    <property type="project" value="UniProtKB-KW"/>
</dbReference>
<dbReference type="PIRSF" id="PIRSF016183">
    <property type="entry name" value="UCP016183"/>
    <property type="match status" value="1"/>
</dbReference>
<accession>A0A520S4Y4</accession>
<dbReference type="Gene3D" id="1.10.60.30">
    <property type="entry name" value="PSPTO4464-like domains"/>
    <property type="match status" value="2"/>
</dbReference>
<dbReference type="CDD" id="cd16331">
    <property type="entry name" value="YjgA-like"/>
    <property type="match status" value="1"/>
</dbReference>
<protein>
    <submittedName>
        <fullName evidence="6">DUF615 domain-containing protein</fullName>
    </submittedName>
</protein>
<evidence type="ECO:0000313" key="7">
    <source>
        <dbReference type="Proteomes" id="UP000316199"/>
    </source>
</evidence>
<dbReference type="Pfam" id="PF04751">
    <property type="entry name" value="DarP"/>
    <property type="match status" value="1"/>
</dbReference>
<dbReference type="PANTHER" id="PTHR38101">
    <property type="entry name" value="UPF0307 PROTEIN YJGA"/>
    <property type="match status" value="1"/>
</dbReference>
<dbReference type="SUPFAM" id="SSF158710">
    <property type="entry name" value="PSPTO4464-like"/>
    <property type="match status" value="1"/>
</dbReference>
<comment type="caution">
    <text evidence="6">The sequence shown here is derived from an EMBL/GenBank/DDBJ whole genome shotgun (WGS) entry which is preliminary data.</text>
</comment>
<keyword evidence="2" id="KW-0690">Ribosome biogenesis</keyword>
<proteinExistence type="predicted"/>
<dbReference type="EMBL" id="SHAG01000002">
    <property type="protein sequence ID" value="RZO77533.1"/>
    <property type="molecule type" value="Genomic_DNA"/>
</dbReference>